<comment type="caution">
    <text evidence="2">The sequence shown here is derived from an EMBL/GenBank/DDBJ whole genome shotgun (WGS) entry which is preliminary data.</text>
</comment>
<gene>
    <name evidence="2" type="ORF">S06H3_47837</name>
</gene>
<dbReference type="Pfam" id="PF00881">
    <property type="entry name" value="Nitroreductase"/>
    <property type="match status" value="1"/>
</dbReference>
<sequence length="157" mass="17345">AAGGITNTRGRYRAVPSAGATYPLEIFAVCGRNSIEGIGAGIYHYNIDSHSLTLHYEGDVRLALARAALDQEFIYEAPVDIIICALYERTTRRYGARGERYVYMEMGHAGQNIYLQATALGLATVAIGAFNDEQVREVLRLDKQYKPLYIMPVGRPA</sequence>
<dbReference type="PANTHER" id="PTHR43745">
    <property type="entry name" value="NITROREDUCTASE MJ1384-RELATED"/>
    <property type="match status" value="1"/>
</dbReference>
<accession>X1N119</accession>
<dbReference type="GO" id="GO:0016491">
    <property type="term" value="F:oxidoreductase activity"/>
    <property type="evidence" value="ECO:0007669"/>
    <property type="project" value="InterPro"/>
</dbReference>
<dbReference type="InterPro" id="IPR029479">
    <property type="entry name" value="Nitroreductase"/>
</dbReference>
<dbReference type="NCBIfam" id="TIGR03605">
    <property type="entry name" value="antibiot_sagB"/>
    <property type="match status" value="1"/>
</dbReference>
<organism evidence="2">
    <name type="scientific">marine sediment metagenome</name>
    <dbReference type="NCBI Taxonomy" id="412755"/>
    <lineage>
        <taxon>unclassified sequences</taxon>
        <taxon>metagenomes</taxon>
        <taxon>ecological metagenomes</taxon>
    </lineage>
</organism>
<dbReference type="CDD" id="cd02142">
    <property type="entry name" value="McbC_SagB-like_oxidoreductase"/>
    <property type="match status" value="1"/>
</dbReference>
<dbReference type="AlphaFoldDB" id="X1N119"/>
<evidence type="ECO:0000259" key="1">
    <source>
        <dbReference type="Pfam" id="PF00881"/>
    </source>
</evidence>
<evidence type="ECO:0000313" key="2">
    <source>
        <dbReference type="EMBL" id="GAI37268.1"/>
    </source>
</evidence>
<feature type="non-terminal residue" evidence="2">
    <location>
        <position position="1"/>
    </location>
</feature>
<name>X1N119_9ZZZZ</name>
<dbReference type="PANTHER" id="PTHR43745:SF2">
    <property type="entry name" value="NITROREDUCTASE MJ1384-RELATED"/>
    <property type="match status" value="1"/>
</dbReference>
<protein>
    <recommendedName>
        <fullName evidence="1">Nitroreductase domain-containing protein</fullName>
    </recommendedName>
</protein>
<dbReference type="EMBL" id="BARV01030080">
    <property type="protein sequence ID" value="GAI37268.1"/>
    <property type="molecule type" value="Genomic_DNA"/>
</dbReference>
<dbReference type="InterPro" id="IPR020051">
    <property type="entry name" value="SagB-type_dehydrogenase"/>
</dbReference>
<dbReference type="InterPro" id="IPR052544">
    <property type="entry name" value="Bacteriocin_Proc_Enz"/>
</dbReference>
<reference evidence="2" key="1">
    <citation type="journal article" date="2014" name="Front. Microbiol.">
        <title>High frequency of phylogenetically diverse reductive dehalogenase-homologous genes in deep subseafloor sedimentary metagenomes.</title>
        <authorList>
            <person name="Kawai M."/>
            <person name="Futagami T."/>
            <person name="Toyoda A."/>
            <person name="Takaki Y."/>
            <person name="Nishi S."/>
            <person name="Hori S."/>
            <person name="Arai W."/>
            <person name="Tsubouchi T."/>
            <person name="Morono Y."/>
            <person name="Uchiyama I."/>
            <person name="Ito T."/>
            <person name="Fujiyama A."/>
            <person name="Inagaki F."/>
            <person name="Takami H."/>
        </authorList>
    </citation>
    <scope>NUCLEOTIDE SEQUENCE</scope>
    <source>
        <strain evidence="2">Expedition CK06-06</strain>
    </source>
</reference>
<dbReference type="InterPro" id="IPR000415">
    <property type="entry name" value="Nitroreductase-like"/>
</dbReference>
<proteinExistence type="predicted"/>
<feature type="domain" description="Nitroreductase" evidence="1">
    <location>
        <begin position="13"/>
        <end position="155"/>
    </location>
</feature>
<dbReference type="SUPFAM" id="SSF55469">
    <property type="entry name" value="FMN-dependent nitroreductase-like"/>
    <property type="match status" value="1"/>
</dbReference>
<dbReference type="Gene3D" id="3.40.109.10">
    <property type="entry name" value="NADH Oxidase"/>
    <property type="match status" value="1"/>
</dbReference>